<dbReference type="GO" id="GO:0032389">
    <property type="term" value="C:MutLalpha complex"/>
    <property type="evidence" value="ECO:0007669"/>
    <property type="project" value="TreeGrafter"/>
</dbReference>
<dbReference type="GO" id="GO:0016887">
    <property type="term" value="F:ATP hydrolysis activity"/>
    <property type="evidence" value="ECO:0007669"/>
    <property type="project" value="InterPro"/>
</dbReference>
<dbReference type="InterPro" id="IPR038973">
    <property type="entry name" value="MutL/Mlh/Pms-like"/>
</dbReference>
<dbReference type="AlphaFoldDB" id="A0A0N5BZ46"/>
<protein>
    <submittedName>
        <fullName evidence="3">DNA_mis_repair domain-containing protein</fullName>
    </submittedName>
</protein>
<evidence type="ECO:0000313" key="3">
    <source>
        <dbReference type="WBParaSite" id="SPAL_0001104200.1"/>
    </source>
</evidence>
<dbReference type="STRING" id="174720.A0A0N5BZ46"/>
<keyword evidence="2" id="KW-1185">Reference proteome</keyword>
<dbReference type="Pfam" id="PF13589">
    <property type="entry name" value="HATPase_c_3"/>
    <property type="match status" value="1"/>
</dbReference>
<name>A0A0N5BZ46_STREA</name>
<dbReference type="Proteomes" id="UP000046392">
    <property type="component" value="Unplaced"/>
</dbReference>
<dbReference type="Gene3D" id="3.30.565.10">
    <property type="entry name" value="Histidine kinase-like ATPase, C-terminal domain"/>
    <property type="match status" value="1"/>
</dbReference>
<sequence length="451" mass="50468">MPSICKLSEEVRRSLRRAQVCVTMPEIVKKLVENSLDAGATKISVVLRKHGLDGVEVVDNGSGIEEYDFEMMAEPQETSRIKSYEDLAALKTYGFRGKALSGLCSSSVVVTKTKVEGGTGYRLEFDSNGKCLLEKKKKDIAMNVGTRVEVIEPLCRHPVRREDFESNKREWLNKVVRILQAYALPRIDVAFELVNIISTRSVRKMVSPGPHADIGCAVSSVFSKKARSLRNTRKLEDAEISEEACELFRVDKTGTGFVEVGQVTLEGCIGELDAVKEAWRKSGRASGVLFVLQLTMPCSYFDVTSSPLRDKMECAIMDLVRAKIKEKGNRRVQRFGHSKGRTRAGGQLFQEIHKCRDFLAINSVENWVDNFLKIGNVEKVPVERGMAKLEKCKEEVGAIVKSDPKTSVRELSAITGSSIFTVWRASKAMKLHPYRMLRVQKLGSIFRIRAP</sequence>
<dbReference type="InterPro" id="IPR036890">
    <property type="entry name" value="HATPase_C_sf"/>
</dbReference>
<dbReference type="PANTHER" id="PTHR10073">
    <property type="entry name" value="DNA MISMATCH REPAIR PROTEIN MLH, PMS, MUTL"/>
    <property type="match status" value="1"/>
</dbReference>
<evidence type="ECO:0000313" key="2">
    <source>
        <dbReference type="Proteomes" id="UP000046392"/>
    </source>
</evidence>
<accession>A0A0N5BZ46</accession>
<comment type="similarity">
    <text evidence="1">Belongs to the DNA mismatch repair MutL/HexB family.</text>
</comment>
<reference evidence="3" key="1">
    <citation type="submission" date="2017-02" db="UniProtKB">
        <authorList>
            <consortium name="WormBaseParasite"/>
        </authorList>
    </citation>
    <scope>IDENTIFICATION</scope>
</reference>
<dbReference type="SUPFAM" id="SSF55874">
    <property type="entry name" value="ATPase domain of HSP90 chaperone/DNA topoisomerase II/histidine kinase"/>
    <property type="match status" value="1"/>
</dbReference>
<organism evidence="2 3">
    <name type="scientific">Strongyloides papillosus</name>
    <name type="common">Intestinal threadworm</name>
    <dbReference type="NCBI Taxonomy" id="174720"/>
    <lineage>
        <taxon>Eukaryota</taxon>
        <taxon>Metazoa</taxon>
        <taxon>Ecdysozoa</taxon>
        <taxon>Nematoda</taxon>
        <taxon>Chromadorea</taxon>
        <taxon>Rhabditida</taxon>
        <taxon>Tylenchina</taxon>
        <taxon>Panagrolaimomorpha</taxon>
        <taxon>Strongyloidoidea</taxon>
        <taxon>Strongyloididae</taxon>
        <taxon>Strongyloides</taxon>
    </lineage>
</organism>
<proteinExistence type="inferred from homology"/>
<evidence type="ECO:0000256" key="1">
    <source>
        <dbReference type="ARBA" id="ARBA00006082"/>
    </source>
</evidence>
<dbReference type="PANTHER" id="PTHR10073:SF52">
    <property type="entry name" value="MISMATCH REPAIR ENDONUCLEASE PMS2"/>
    <property type="match status" value="1"/>
</dbReference>
<dbReference type="GO" id="GO:0006298">
    <property type="term" value="P:mismatch repair"/>
    <property type="evidence" value="ECO:0007669"/>
    <property type="project" value="InterPro"/>
</dbReference>
<dbReference type="WBParaSite" id="SPAL_0001104200.1">
    <property type="protein sequence ID" value="SPAL_0001104200.1"/>
    <property type="gene ID" value="SPAL_0001104200"/>
</dbReference>
<dbReference type="GO" id="GO:0140664">
    <property type="term" value="F:ATP-dependent DNA damage sensor activity"/>
    <property type="evidence" value="ECO:0007669"/>
    <property type="project" value="InterPro"/>
</dbReference>